<dbReference type="SMART" id="SM00637">
    <property type="entry name" value="CBD_II"/>
    <property type="match status" value="1"/>
</dbReference>
<proteinExistence type="predicted"/>
<keyword evidence="1" id="KW-0732">Signal</keyword>
<dbReference type="GO" id="GO:0004553">
    <property type="term" value="F:hydrolase activity, hydrolyzing O-glycosyl compounds"/>
    <property type="evidence" value="ECO:0007669"/>
    <property type="project" value="InterPro"/>
</dbReference>
<name>A0A840NXJ0_9ACTN</name>
<feature type="signal peptide" evidence="1">
    <location>
        <begin position="1"/>
        <end position="19"/>
    </location>
</feature>
<dbReference type="SUPFAM" id="SSF49384">
    <property type="entry name" value="Carbohydrate-binding domain"/>
    <property type="match status" value="1"/>
</dbReference>
<keyword evidence="4" id="KW-1185">Reference proteome</keyword>
<dbReference type="PANTHER" id="PTHR35606:SF4">
    <property type="entry name" value="CELLULOSE-BINDING FAMILY II PROTEIN"/>
    <property type="match status" value="1"/>
</dbReference>
<dbReference type="AlphaFoldDB" id="A0A840NXJ0"/>
<comment type="caution">
    <text evidence="3">The sequence shown here is derived from an EMBL/GenBank/DDBJ whole genome shotgun (WGS) entry which is preliminary data.</text>
</comment>
<accession>A0A840NXJ0</accession>
<dbReference type="InterPro" id="IPR008965">
    <property type="entry name" value="CBM2/CBM3_carb-bd_dom_sf"/>
</dbReference>
<dbReference type="RefSeq" id="WP_221335978.1">
    <property type="nucleotide sequence ID" value="NZ_BAABIX010000028.1"/>
</dbReference>
<feature type="domain" description="CBM2" evidence="2">
    <location>
        <begin position="36"/>
        <end position="145"/>
    </location>
</feature>
<dbReference type="Gene3D" id="2.60.40.290">
    <property type="match status" value="1"/>
</dbReference>
<sequence>MPYGPAPAGLAGLARRAMAALCAVMVAVVTMGVVSPAGASAGCRAVYTASQWRSGFTATVQVTNLGGPLDGWTLEWDFPHPSQTVVQGWNGTFERRANRVTVTAAEHNAALGTGTSVSPGFNGSWSGANPAPTVFTLNGVTCTGRLTSPVPSVTSRPDPWDPPAALAGGLAQAWRHVEDTYPGLYGFRNYVWDQIMANRGAINYCVRWDSDAKVTPALRDEIHAALARQFKKWIDALVEDGRGWNSWPYPDVPVRVVGWAVRERATLEWSDPSVDIYVGDLADGAPQCAPHCGRFFHQDGDYSRCPGGAARHYDMSLWLTEGMRGGAGGDWGQRIGSEYLVNALDDDDIHILLHEMGHGFGLDDFYDWTPAGTAGFLMKAGTATRITPFDTWMLRDWWRHLKHRYGY</sequence>
<organism evidence="3 4">
    <name type="scientific">Thermocatellispora tengchongensis</name>
    <dbReference type="NCBI Taxonomy" id="1073253"/>
    <lineage>
        <taxon>Bacteria</taxon>
        <taxon>Bacillati</taxon>
        <taxon>Actinomycetota</taxon>
        <taxon>Actinomycetes</taxon>
        <taxon>Streptosporangiales</taxon>
        <taxon>Streptosporangiaceae</taxon>
        <taxon>Thermocatellispora</taxon>
    </lineage>
</organism>
<dbReference type="EMBL" id="JACHGN010000003">
    <property type="protein sequence ID" value="MBB5131922.1"/>
    <property type="molecule type" value="Genomic_DNA"/>
</dbReference>
<dbReference type="Proteomes" id="UP000578449">
    <property type="component" value="Unassembled WGS sequence"/>
</dbReference>
<protein>
    <recommendedName>
        <fullName evidence="2">CBM2 domain-containing protein</fullName>
    </recommendedName>
</protein>
<feature type="chain" id="PRO_5038526256" description="CBM2 domain-containing protein" evidence="1">
    <location>
        <begin position="20"/>
        <end position="407"/>
    </location>
</feature>
<dbReference type="GO" id="GO:0030247">
    <property type="term" value="F:polysaccharide binding"/>
    <property type="evidence" value="ECO:0007669"/>
    <property type="project" value="UniProtKB-UniRule"/>
</dbReference>
<evidence type="ECO:0000256" key="1">
    <source>
        <dbReference type="SAM" id="SignalP"/>
    </source>
</evidence>
<evidence type="ECO:0000313" key="4">
    <source>
        <dbReference type="Proteomes" id="UP000578449"/>
    </source>
</evidence>
<dbReference type="InterPro" id="IPR012291">
    <property type="entry name" value="CBM2_carb-bd_dom_sf"/>
</dbReference>
<evidence type="ECO:0000313" key="3">
    <source>
        <dbReference type="EMBL" id="MBB5131922.1"/>
    </source>
</evidence>
<dbReference type="SUPFAM" id="SSF55486">
    <property type="entry name" value="Metalloproteases ('zincins'), catalytic domain"/>
    <property type="match status" value="1"/>
</dbReference>
<gene>
    <name evidence="3" type="ORF">HNP84_001635</name>
</gene>
<evidence type="ECO:0000259" key="2">
    <source>
        <dbReference type="PROSITE" id="PS51173"/>
    </source>
</evidence>
<dbReference type="GO" id="GO:0005975">
    <property type="term" value="P:carbohydrate metabolic process"/>
    <property type="evidence" value="ECO:0007669"/>
    <property type="project" value="InterPro"/>
</dbReference>
<dbReference type="InterPro" id="IPR001919">
    <property type="entry name" value="CBD2"/>
</dbReference>
<dbReference type="PROSITE" id="PS51173">
    <property type="entry name" value="CBM2"/>
    <property type="match status" value="1"/>
</dbReference>
<reference evidence="3 4" key="1">
    <citation type="submission" date="2020-08" db="EMBL/GenBank/DDBJ databases">
        <title>Genomic Encyclopedia of Type Strains, Phase IV (KMG-IV): sequencing the most valuable type-strain genomes for metagenomic binning, comparative biology and taxonomic classification.</title>
        <authorList>
            <person name="Goeker M."/>
        </authorList>
    </citation>
    <scope>NUCLEOTIDE SEQUENCE [LARGE SCALE GENOMIC DNA]</scope>
    <source>
        <strain evidence="3 4">DSM 45615</strain>
    </source>
</reference>
<dbReference type="PANTHER" id="PTHR35606">
    <property type="entry name" value="CELLULOSE-BINDING FAMILY II PROTEIN"/>
    <property type="match status" value="1"/>
</dbReference>
<dbReference type="Pfam" id="PF00553">
    <property type="entry name" value="CBM_2"/>
    <property type="match status" value="1"/>
</dbReference>